<reference evidence="3 4" key="1">
    <citation type="submission" date="2023-02" db="EMBL/GenBank/DDBJ databases">
        <authorList>
            <person name="Olszewska D."/>
        </authorList>
    </citation>
    <scope>NUCLEOTIDE SEQUENCE [LARGE SCALE GENOMIC DNA]</scope>
    <source>
        <strain evidence="3 4">FDU301</strain>
    </source>
</reference>
<dbReference type="InterPro" id="IPR036390">
    <property type="entry name" value="WH_DNA-bd_sf"/>
</dbReference>
<protein>
    <submittedName>
        <fullName evidence="3">Helix-turn-helix domain-containing protein</fullName>
    </submittedName>
</protein>
<dbReference type="Pfam" id="PF01978">
    <property type="entry name" value="TrmB"/>
    <property type="match status" value="1"/>
</dbReference>
<dbReference type="RefSeq" id="WP_274589499.1">
    <property type="nucleotide sequence ID" value="NZ_JARAOX010000241.1"/>
</dbReference>
<evidence type="ECO:0000313" key="4">
    <source>
        <dbReference type="Proteomes" id="UP001213771"/>
    </source>
</evidence>
<dbReference type="Proteomes" id="UP001213771">
    <property type="component" value="Unassembled WGS sequence"/>
</dbReference>
<sequence>MEKLIDSLMEIGFSKNESKAYLALLKQSPLTGYEISKQSGVPRSMIYQSINKLVSHGAINEVRSDPLTYTPVSPNEFIGRLRHEKTETFDYLQENLEQIQHPPEVHVIRHIQERSAVIDRMNDLISKANQEVWLSVWDSELDEIEPYAKKATEANVQLYSLLFNCQPTNHFGRAFYHNPSTANIEEQRMNQRLTIVVCDDKEVMIAGFSKDMVPTAVHTQDPMLVLLAKEYIRHDIMMKVMSEHSSEEKMNQIWKGDSDLFYIVTNELLNKNNNKGEA</sequence>
<dbReference type="PANTHER" id="PTHR34293:SF1">
    <property type="entry name" value="HTH-TYPE TRANSCRIPTIONAL REGULATOR TRMBL2"/>
    <property type="match status" value="1"/>
</dbReference>
<gene>
    <name evidence="3" type="ORF">PVE99_30380</name>
</gene>
<dbReference type="Gene3D" id="1.10.10.10">
    <property type="entry name" value="Winged helix-like DNA-binding domain superfamily/Winged helix DNA-binding domain"/>
    <property type="match status" value="1"/>
</dbReference>
<evidence type="ECO:0000313" key="3">
    <source>
        <dbReference type="EMBL" id="MDD9786668.1"/>
    </source>
</evidence>
<organism evidence="3 4">
    <name type="scientific">Priestia megaterium</name>
    <name type="common">Bacillus megaterium</name>
    <dbReference type="NCBI Taxonomy" id="1404"/>
    <lineage>
        <taxon>Bacteria</taxon>
        <taxon>Bacillati</taxon>
        <taxon>Bacillota</taxon>
        <taxon>Bacilli</taxon>
        <taxon>Bacillales</taxon>
        <taxon>Bacillaceae</taxon>
        <taxon>Priestia</taxon>
    </lineage>
</organism>
<feature type="domain" description="Transcription regulator TrmB C-terminal" evidence="2">
    <location>
        <begin position="109"/>
        <end position="207"/>
    </location>
</feature>
<dbReference type="SUPFAM" id="SSF46785">
    <property type="entry name" value="Winged helix' DNA-binding domain"/>
    <property type="match status" value="1"/>
</dbReference>
<dbReference type="InterPro" id="IPR021586">
    <property type="entry name" value="Tscrpt_reg_TrmB_C"/>
</dbReference>
<comment type="caution">
    <text evidence="3">The sequence shown here is derived from an EMBL/GenBank/DDBJ whole genome shotgun (WGS) entry which is preliminary data.</text>
</comment>
<dbReference type="PANTHER" id="PTHR34293">
    <property type="entry name" value="HTH-TYPE TRANSCRIPTIONAL REGULATOR TRMBL2"/>
    <property type="match status" value="1"/>
</dbReference>
<name>A0ABD4X274_PRIMG</name>
<dbReference type="Pfam" id="PF11495">
    <property type="entry name" value="Regulator_TrmB"/>
    <property type="match status" value="1"/>
</dbReference>
<dbReference type="InterPro" id="IPR002831">
    <property type="entry name" value="Tscrpt_reg_TrmB_N"/>
</dbReference>
<dbReference type="InterPro" id="IPR036388">
    <property type="entry name" value="WH-like_DNA-bd_sf"/>
</dbReference>
<proteinExistence type="predicted"/>
<feature type="domain" description="Transcription regulator TrmB N-terminal" evidence="1">
    <location>
        <begin position="8"/>
        <end position="75"/>
    </location>
</feature>
<dbReference type="CDD" id="cd09124">
    <property type="entry name" value="PLDc_like_TrmB_middle"/>
    <property type="match status" value="1"/>
</dbReference>
<accession>A0ABD4X274</accession>
<dbReference type="EMBL" id="JARAOX010000241">
    <property type="protein sequence ID" value="MDD9786668.1"/>
    <property type="molecule type" value="Genomic_DNA"/>
</dbReference>
<dbReference type="InterPro" id="IPR051797">
    <property type="entry name" value="TrmB-like"/>
</dbReference>
<dbReference type="AlphaFoldDB" id="A0ABD4X274"/>
<evidence type="ECO:0000259" key="1">
    <source>
        <dbReference type="Pfam" id="PF01978"/>
    </source>
</evidence>
<evidence type="ECO:0000259" key="2">
    <source>
        <dbReference type="Pfam" id="PF11495"/>
    </source>
</evidence>